<sequence>MENSTQAPVSNEEDSALVVNAQQMIEMAVQYLAQGKFKDTDTLCNKLIAWREDHGQAWFFKALVAHAEARYQDALDCLDKASSATESVVPRLLMQGRCRAALGNLQGALESFRHALDFQPDNAEAYYWVGLTLKELGDYVESRSFLRRATLLDPNLGPAWYELGNVSMLSEKFDEAVRALKKAAELIPNAPEIPNNMALALCELEQVDEAEAAFREAIRLDDRYAEAMINLSLLLSKQGKNIEAAEMRAQAITIRPEYANISMVA</sequence>
<dbReference type="Pfam" id="PF13414">
    <property type="entry name" value="TPR_11"/>
    <property type="match status" value="1"/>
</dbReference>
<evidence type="ECO:0000256" key="1">
    <source>
        <dbReference type="ARBA" id="ARBA00022737"/>
    </source>
</evidence>
<dbReference type="Gene3D" id="1.25.40.10">
    <property type="entry name" value="Tetratricopeptide repeat domain"/>
    <property type="match status" value="1"/>
</dbReference>
<evidence type="ECO:0000256" key="2">
    <source>
        <dbReference type="ARBA" id="ARBA00022803"/>
    </source>
</evidence>
<dbReference type="InterPro" id="IPR011990">
    <property type="entry name" value="TPR-like_helical_dom_sf"/>
</dbReference>
<protein>
    <submittedName>
        <fullName evidence="4">Tetratricopeptide repeat protein</fullName>
    </submittedName>
</protein>
<evidence type="ECO:0000313" key="5">
    <source>
        <dbReference type="Proteomes" id="UP001172778"/>
    </source>
</evidence>
<dbReference type="SUPFAM" id="SSF48452">
    <property type="entry name" value="TPR-like"/>
    <property type="match status" value="1"/>
</dbReference>
<dbReference type="Pfam" id="PF13432">
    <property type="entry name" value="TPR_16"/>
    <property type="match status" value="1"/>
</dbReference>
<reference evidence="4" key="1">
    <citation type="submission" date="2023-03" db="EMBL/GenBank/DDBJ databases">
        <title>Chitinimonas shenzhenensis gen. nov., sp. nov., a novel member of family Burkholderiaceae isolated from activated sludge collected in Shen Zhen, China.</title>
        <authorList>
            <person name="Wang X."/>
        </authorList>
    </citation>
    <scope>NUCLEOTIDE SEQUENCE</scope>
    <source>
        <strain evidence="4">DQS-5</strain>
    </source>
</reference>
<proteinExistence type="predicted"/>
<dbReference type="RefSeq" id="WP_284100658.1">
    <property type="nucleotide sequence ID" value="NZ_JARRAF010000009.1"/>
</dbReference>
<accession>A0ABT7E0B9</accession>
<dbReference type="InterPro" id="IPR051685">
    <property type="entry name" value="Ycf3/AcsC/BcsC/TPR_MFPF"/>
</dbReference>
<gene>
    <name evidence="4" type="ORF">PZA18_09820</name>
</gene>
<dbReference type="PANTHER" id="PTHR44943">
    <property type="entry name" value="CELLULOSE SYNTHASE OPERON PROTEIN C"/>
    <property type="match status" value="1"/>
</dbReference>
<keyword evidence="2 3" id="KW-0802">TPR repeat</keyword>
<organism evidence="4 5">
    <name type="scientific">Parachitinimonas caeni</name>
    <dbReference type="NCBI Taxonomy" id="3031301"/>
    <lineage>
        <taxon>Bacteria</taxon>
        <taxon>Pseudomonadati</taxon>
        <taxon>Pseudomonadota</taxon>
        <taxon>Betaproteobacteria</taxon>
        <taxon>Neisseriales</taxon>
        <taxon>Chitinibacteraceae</taxon>
        <taxon>Parachitinimonas</taxon>
    </lineage>
</organism>
<evidence type="ECO:0000313" key="4">
    <source>
        <dbReference type="EMBL" id="MDK2124347.1"/>
    </source>
</evidence>
<dbReference type="PANTHER" id="PTHR44943:SF8">
    <property type="entry name" value="TPR REPEAT-CONTAINING PROTEIN MJ0263"/>
    <property type="match status" value="1"/>
</dbReference>
<evidence type="ECO:0000256" key="3">
    <source>
        <dbReference type="PROSITE-ProRule" id="PRU00339"/>
    </source>
</evidence>
<comment type="caution">
    <text evidence="4">The sequence shown here is derived from an EMBL/GenBank/DDBJ whole genome shotgun (WGS) entry which is preliminary data.</text>
</comment>
<dbReference type="PROSITE" id="PS50005">
    <property type="entry name" value="TPR"/>
    <property type="match status" value="3"/>
</dbReference>
<keyword evidence="5" id="KW-1185">Reference proteome</keyword>
<dbReference type="Pfam" id="PF07719">
    <property type="entry name" value="TPR_2"/>
    <property type="match status" value="1"/>
</dbReference>
<dbReference type="Proteomes" id="UP001172778">
    <property type="component" value="Unassembled WGS sequence"/>
</dbReference>
<feature type="repeat" description="TPR" evidence="3">
    <location>
        <begin position="123"/>
        <end position="156"/>
    </location>
</feature>
<dbReference type="InterPro" id="IPR019734">
    <property type="entry name" value="TPR_rpt"/>
</dbReference>
<keyword evidence="1" id="KW-0677">Repeat</keyword>
<name>A0ABT7E0B9_9NEIS</name>
<dbReference type="EMBL" id="JARRAF010000009">
    <property type="protein sequence ID" value="MDK2124347.1"/>
    <property type="molecule type" value="Genomic_DNA"/>
</dbReference>
<dbReference type="SMART" id="SM00028">
    <property type="entry name" value="TPR"/>
    <property type="match status" value="7"/>
</dbReference>
<dbReference type="InterPro" id="IPR013105">
    <property type="entry name" value="TPR_2"/>
</dbReference>
<feature type="repeat" description="TPR" evidence="3">
    <location>
        <begin position="157"/>
        <end position="190"/>
    </location>
</feature>
<feature type="repeat" description="TPR" evidence="3">
    <location>
        <begin position="89"/>
        <end position="122"/>
    </location>
</feature>